<dbReference type="EMBL" id="VBRY01000005">
    <property type="protein sequence ID" value="TLS67485.1"/>
    <property type="molecule type" value="Genomic_DNA"/>
</dbReference>
<organism evidence="2 3">
    <name type="scientific">Mariprofundus erugo</name>
    <dbReference type="NCBI Taxonomy" id="2528639"/>
    <lineage>
        <taxon>Bacteria</taxon>
        <taxon>Pseudomonadati</taxon>
        <taxon>Pseudomonadota</taxon>
        <taxon>Candidatius Mariprofundia</taxon>
        <taxon>Mariprofundales</taxon>
        <taxon>Mariprofundaceae</taxon>
        <taxon>Mariprofundus</taxon>
    </lineage>
</organism>
<reference evidence="2 3" key="1">
    <citation type="journal article" date="2019" name="Appl. Environ. Microbiol.">
        <title>Environmental Evidence and Genomic Insight of Iron-oxidizing Bacteria Preference Towards More Corrosion Resistant Stainless Steel at Higher Salinities.</title>
        <authorList>
            <person name="Garrison C.E."/>
            <person name="Price K.A."/>
            <person name="Field E.K."/>
        </authorList>
    </citation>
    <scope>NUCLEOTIDE SEQUENCE [LARGE SCALE GENOMIC DNA]</scope>
    <source>
        <strain evidence="2 3">P3</strain>
    </source>
</reference>
<dbReference type="Proteomes" id="UP000306585">
    <property type="component" value="Unassembled WGS sequence"/>
</dbReference>
<dbReference type="RefSeq" id="WP_138238921.1">
    <property type="nucleotide sequence ID" value="NZ_VBRY01000005.1"/>
</dbReference>
<dbReference type="AlphaFoldDB" id="A0A5R9GQY4"/>
<name>A0A5R9GQY4_9PROT</name>
<sequence>MSKPLKRAVNLRIDESLIDQAKAMGINLSQTLEQSLESILREKKRAAWLAENEERVKAYNKRIEQQGTFSDGLRRF</sequence>
<proteinExistence type="predicted"/>
<gene>
    <name evidence="2" type="ORF">FEF65_06080</name>
</gene>
<accession>A0A5R9GQY4</accession>
<evidence type="ECO:0000313" key="3">
    <source>
        <dbReference type="Proteomes" id="UP000306585"/>
    </source>
</evidence>
<dbReference type="Pfam" id="PF07362">
    <property type="entry name" value="CcdA"/>
    <property type="match status" value="1"/>
</dbReference>
<evidence type="ECO:0000256" key="1">
    <source>
        <dbReference type="ARBA" id="ARBA00022649"/>
    </source>
</evidence>
<keyword evidence="3" id="KW-1185">Reference proteome</keyword>
<protein>
    <submittedName>
        <fullName evidence="2">Acetoacetyl-CoA synthase</fullName>
    </submittedName>
</protein>
<dbReference type="InterPro" id="IPR009956">
    <property type="entry name" value="Post-segregation_anti-tox_CcdA"/>
</dbReference>
<evidence type="ECO:0000313" key="2">
    <source>
        <dbReference type="EMBL" id="TLS67485.1"/>
    </source>
</evidence>
<keyword evidence="1" id="KW-1277">Toxin-antitoxin system</keyword>
<comment type="caution">
    <text evidence="2">The sequence shown here is derived from an EMBL/GenBank/DDBJ whole genome shotgun (WGS) entry which is preliminary data.</text>
</comment>